<dbReference type="STRING" id="46177.SAMN05660976_07851"/>
<protein>
    <submittedName>
        <fullName evidence="1">Uncharacterized protein</fullName>
    </submittedName>
</protein>
<gene>
    <name evidence="1" type="ORF">SAMN05660976_07851</name>
</gene>
<proteinExistence type="predicted"/>
<dbReference type="Proteomes" id="UP000198953">
    <property type="component" value="Unassembled WGS sequence"/>
</dbReference>
<evidence type="ECO:0000313" key="1">
    <source>
        <dbReference type="EMBL" id="SEN56954.1"/>
    </source>
</evidence>
<organism evidence="1 2">
    <name type="scientific">Nonomuraea pusilla</name>
    <dbReference type="NCBI Taxonomy" id="46177"/>
    <lineage>
        <taxon>Bacteria</taxon>
        <taxon>Bacillati</taxon>
        <taxon>Actinomycetota</taxon>
        <taxon>Actinomycetes</taxon>
        <taxon>Streptosporangiales</taxon>
        <taxon>Streptosporangiaceae</taxon>
        <taxon>Nonomuraea</taxon>
    </lineage>
</organism>
<sequence length="68" mass="7412">MTRPGATLLQLADEQEQDLLVSDVLGETPRIELAPDTEIDGIVVACTRCMRPFDDDADNEPCIAVPMP</sequence>
<dbReference type="RefSeq" id="WP_055502300.1">
    <property type="nucleotide sequence ID" value="NZ_BBZG01000001.1"/>
</dbReference>
<dbReference type="OrthoDB" id="4207997at2"/>
<dbReference type="AlphaFoldDB" id="A0A1H8HLL2"/>
<evidence type="ECO:0000313" key="2">
    <source>
        <dbReference type="Proteomes" id="UP000198953"/>
    </source>
</evidence>
<reference evidence="1 2" key="1">
    <citation type="submission" date="2016-10" db="EMBL/GenBank/DDBJ databases">
        <authorList>
            <person name="de Groot N.N."/>
        </authorList>
    </citation>
    <scope>NUCLEOTIDE SEQUENCE [LARGE SCALE GENOMIC DNA]</scope>
    <source>
        <strain evidence="1 2">DSM 43357</strain>
    </source>
</reference>
<name>A0A1H8HLL2_9ACTN</name>
<keyword evidence="2" id="KW-1185">Reference proteome</keyword>
<accession>A0A1H8HLL2</accession>
<dbReference type="EMBL" id="FOBF01000029">
    <property type="protein sequence ID" value="SEN56954.1"/>
    <property type="molecule type" value="Genomic_DNA"/>
</dbReference>